<organism evidence="8 9">
    <name type="scientific">Erithacus rubecula</name>
    <name type="common">European robin</name>
    <dbReference type="NCBI Taxonomy" id="37610"/>
    <lineage>
        <taxon>Eukaryota</taxon>
        <taxon>Metazoa</taxon>
        <taxon>Chordata</taxon>
        <taxon>Craniata</taxon>
        <taxon>Vertebrata</taxon>
        <taxon>Euteleostomi</taxon>
        <taxon>Archelosauria</taxon>
        <taxon>Archosauria</taxon>
        <taxon>Dinosauria</taxon>
        <taxon>Saurischia</taxon>
        <taxon>Theropoda</taxon>
        <taxon>Coelurosauria</taxon>
        <taxon>Aves</taxon>
        <taxon>Neognathae</taxon>
        <taxon>Neoaves</taxon>
        <taxon>Telluraves</taxon>
        <taxon>Australaves</taxon>
        <taxon>Passeriformes</taxon>
        <taxon>Turdidae</taxon>
        <taxon>Erithacus</taxon>
    </lineage>
</organism>
<proteinExistence type="predicted"/>
<comment type="caution">
    <text evidence="8">The sequence shown here is derived from an EMBL/GenBank/DDBJ whole genome shotgun (WGS) entry which is preliminary data.</text>
</comment>
<keyword evidence="4 6" id="KW-1015">Disulfide bond</keyword>
<dbReference type="FunFam" id="2.10.70.10:FF:000055">
    <property type="entry name" value="Complement decay-accelerating factor, GPI-anchored"/>
    <property type="match status" value="1"/>
</dbReference>
<keyword evidence="5" id="KW-0325">Glycoprotein</keyword>
<evidence type="ECO:0000256" key="2">
    <source>
        <dbReference type="ARBA" id="ARBA00022729"/>
    </source>
</evidence>
<evidence type="ECO:0000313" key="8">
    <source>
        <dbReference type="EMBL" id="NWY64027.1"/>
    </source>
</evidence>
<protein>
    <submittedName>
        <fullName evidence="8">CR1L protein</fullName>
    </submittedName>
</protein>
<feature type="disulfide bond" evidence="6">
    <location>
        <begin position="351"/>
        <end position="378"/>
    </location>
</feature>
<dbReference type="Gene3D" id="2.10.70.10">
    <property type="entry name" value="Complement Module, domain 1"/>
    <property type="match status" value="6"/>
</dbReference>
<dbReference type="PANTHER" id="PTHR45656:SF4">
    <property type="entry name" value="PROTEIN CBR-CLEC-78"/>
    <property type="match status" value="1"/>
</dbReference>
<reference evidence="8 9" key="1">
    <citation type="submission" date="2019-09" db="EMBL/GenBank/DDBJ databases">
        <title>Bird 10,000 Genomes (B10K) Project - Family phase.</title>
        <authorList>
            <person name="Zhang G."/>
        </authorList>
    </citation>
    <scope>NUCLEOTIDE SEQUENCE [LARGE SCALE GENOMIC DNA]</scope>
    <source>
        <strain evidence="8">OUT-0015</strain>
        <tissue evidence="8">Blood</tissue>
    </source>
</reference>
<feature type="domain" description="Sushi" evidence="7">
    <location>
        <begin position="315"/>
        <end position="380"/>
    </location>
</feature>
<dbReference type="CDD" id="cd00033">
    <property type="entry name" value="CCP"/>
    <property type="match status" value="6"/>
</dbReference>
<dbReference type="FunFam" id="2.10.70.10:FF:000014">
    <property type="entry name" value="Membrane cofactor protein"/>
    <property type="match status" value="1"/>
</dbReference>
<evidence type="ECO:0000256" key="5">
    <source>
        <dbReference type="ARBA" id="ARBA00023180"/>
    </source>
</evidence>
<evidence type="ECO:0000256" key="1">
    <source>
        <dbReference type="ARBA" id="ARBA00022659"/>
    </source>
</evidence>
<keyword evidence="2" id="KW-0732">Signal</keyword>
<keyword evidence="9" id="KW-1185">Reference proteome</keyword>
<dbReference type="AlphaFoldDB" id="A0A7K7G379"/>
<keyword evidence="3" id="KW-0677">Repeat</keyword>
<dbReference type="EMBL" id="VZSK01000073">
    <property type="protein sequence ID" value="NWY64027.1"/>
    <property type="molecule type" value="Genomic_DNA"/>
</dbReference>
<evidence type="ECO:0000256" key="4">
    <source>
        <dbReference type="ARBA" id="ARBA00023157"/>
    </source>
</evidence>
<feature type="domain" description="Sushi" evidence="7">
    <location>
        <begin position="64"/>
        <end position="124"/>
    </location>
</feature>
<comment type="caution">
    <text evidence="6">Lacks conserved residue(s) required for the propagation of feature annotation.</text>
</comment>
<feature type="domain" description="Sushi" evidence="7">
    <location>
        <begin position="1"/>
        <end position="63"/>
    </location>
</feature>
<feature type="disulfide bond" evidence="6">
    <location>
        <begin position="224"/>
        <end position="251"/>
    </location>
</feature>
<feature type="non-terminal residue" evidence="8">
    <location>
        <position position="381"/>
    </location>
</feature>
<dbReference type="Pfam" id="PF00084">
    <property type="entry name" value="Sushi"/>
    <property type="match status" value="6"/>
</dbReference>
<evidence type="ECO:0000256" key="6">
    <source>
        <dbReference type="PROSITE-ProRule" id="PRU00302"/>
    </source>
</evidence>
<evidence type="ECO:0000256" key="3">
    <source>
        <dbReference type="ARBA" id="ARBA00022737"/>
    </source>
</evidence>
<keyword evidence="1 6" id="KW-0768">Sushi</keyword>
<dbReference type="SUPFAM" id="SSF57535">
    <property type="entry name" value="Complement control module/SCR domain"/>
    <property type="match status" value="6"/>
</dbReference>
<dbReference type="PROSITE" id="PS50923">
    <property type="entry name" value="SUSHI"/>
    <property type="match status" value="5"/>
</dbReference>
<dbReference type="SMART" id="SM00032">
    <property type="entry name" value="CCP"/>
    <property type="match status" value="6"/>
</dbReference>
<dbReference type="InterPro" id="IPR035976">
    <property type="entry name" value="Sushi/SCR/CCP_sf"/>
</dbReference>
<dbReference type="InterPro" id="IPR051277">
    <property type="entry name" value="SEZ6_CSMD_C4BPB_Regulators"/>
</dbReference>
<feature type="non-terminal residue" evidence="8">
    <location>
        <position position="1"/>
    </location>
</feature>
<gene>
    <name evidence="8" type="primary">Cr1l</name>
    <name evidence="8" type="ORF">ERIRUB_R06567</name>
</gene>
<evidence type="ECO:0000259" key="7">
    <source>
        <dbReference type="PROSITE" id="PS50923"/>
    </source>
</evidence>
<dbReference type="PANTHER" id="PTHR45656">
    <property type="entry name" value="PROTEIN CBR-CLEC-78"/>
    <property type="match status" value="1"/>
</dbReference>
<name>A0A7K7G379_ERIRU</name>
<feature type="domain" description="Sushi" evidence="7">
    <location>
        <begin position="194"/>
        <end position="253"/>
    </location>
</feature>
<sequence>CPPPERLQYAELDAASREMQNFPVGSRISFTCRPGYTKVPGASLTWTCGDDLQWSPKGVFCKAKSCKYPGDLENGYFDATDLSLGSTLTFSCREGYRIQGNEEISCTLKGGVVDWSGFLPYCEKIPCEPPPKIANGEYEESESYVYQSSVTYRCLAVPQGSDPFSLIGPSTIHCTADENSNGVWSGPPPQCRVVKCEDPRVENGRKKSGSAYSYTYKNSVVFECFPGYFLVGAEVITCEENSSWVPPLPTCEKITADTCPAPEIPNGLLVPSKASYGKGESVELRCNAGCSLPGGSGKVPVTCEGQGTWAGLQSCTCGSEGSGSTPIINHGMVTTGQKPSYSVGDFITIECYSGYTLHGQAQIQYIGNNQWEPAVPTCQLS</sequence>
<feature type="domain" description="Sushi" evidence="7">
    <location>
        <begin position="125"/>
        <end position="193"/>
    </location>
</feature>
<evidence type="ECO:0000313" key="9">
    <source>
        <dbReference type="Proteomes" id="UP000529965"/>
    </source>
</evidence>
<accession>A0A7K7G379</accession>
<dbReference type="Proteomes" id="UP000529965">
    <property type="component" value="Unassembled WGS sequence"/>
</dbReference>
<dbReference type="InterPro" id="IPR000436">
    <property type="entry name" value="Sushi_SCR_CCP_dom"/>
</dbReference>